<keyword evidence="1" id="KW-0732">Signal</keyword>
<evidence type="ECO:0000313" key="3">
    <source>
        <dbReference type="Proteomes" id="UP001629392"/>
    </source>
</evidence>
<dbReference type="Proteomes" id="UP001629392">
    <property type="component" value="Unassembled WGS sequence"/>
</dbReference>
<gene>
    <name evidence="2" type="ORF">PQQ73_22000</name>
</gene>
<evidence type="ECO:0000256" key="1">
    <source>
        <dbReference type="SAM" id="SignalP"/>
    </source>
</evidence>
<dbReference type="RefSeq" id="WP_408146281.1">
    <property type="nucleotide sequence ID" value="NZ_JAQQCJ010000012.1"/>
</dbReference>
<proteinExistence type="predicted"/>
<comment type="caution">
    <text evidence="2">The sequence shown here is derived from an EMBL/GenBank/DDBJ whole genome shotgun (WGS) entry which is preliminary data.</text>
</comment>
<name>A0ABW9EJ30_9BURK</name>
<dbReference type="EMBL" id="JAQQCL010000018">
    <property type="protein sequence ID" value="MFM0719009.1"/>
    <property type="molecule type" value="Genomic_DNA"/>
</dbReference>
<evidence type="ECO:0008006" key="4">
    <source>
        <dbReference type="Google" id="ProtNLM"/>
    </source>
</evidence>
<organism evidence="2 3">
    <name type="scientific">Paraburkholderia strydomiana</name>
    <dbReference type="NCBI Taxonomy" id="1245417"/>
    <lineage>
        <taxon>Bacteria</taxon>
        <taxon>Pseudomonadati</taxon>
        <taxon>Pseudomonadota</taxon>
        <taxon>Betaproteobacteria</taxon>
        <taxon>Burkholderiales</taxon>
        <taxon>Burkholderiaceae</taxon>
        <taxon>Paraburkholderia</taxon>
    </lineage>
</organism>
<feature type="chain" id="PRO_5047268030" description="Surface antigen domain-containing protein" evidence="1">
    <location>
        <begin position="27"/>
        <end position="128"/>
    </location>
</feature>
<accession>A0ABW9EJ30</accession>
<protein>
    <recommendedName>
        <fullName evidence="4">Surface antigen domain-containing protein</fullName>
    </recommendedName>
</protein>
<feature type="signal peptide" evidence="1">
    <location>
        <begin position="1"/>
        <end position="26"/>
    </location>
</feature>
<sequence>MSIRTRVLLHLTCASLLLGGAIGAQAANLGFLNDTPMSYMKQRDVESVKKAVFAALNDTKDGESAHWVNEGTGNSVKIDATIAVVDTTNDGGRTCRNLAVELNAKGQSMHLRPQFCKQGAAWQLQKKN</sequence>
<evidence type="ECO:0000313" key="2">
    <source>
        <dbReference type="EMBL" id="MFM0719009.1"/>
    </source>
</evidence>
<keyword evidence="3" id="KW-1185">Reference proteome</keyword>
<reference evidence="2 3" key="1">
    <citation type="journal article" date="2024" name="Chem. Sci.">
        <title>Discovery of megapolipeptins by genome mining of a Burkholderiales bacteria collection.</title>
        <authorList>
            <person name="Paulo B.S."/>
            <person name="Recchia M.J.J."/>
            <person name="Lee S."/>
            <person name="Fergusson C.H."/>
            <person name="Romanowski S.B."/>
            <person name="Hernandez A."/>
            <person name="Krull N."/>
            <person name="Liu D.Y."/>
            <person name="Cavanagh H."/>
            <person name="Bos A."/>
            <person name="Gray C.A."/>
            <person name="Murphy B.T."/>
            <person name="Linington R.G."/>
            <person name="Eustaquio A.S."/>
        </authorList>
    </citation>
    <scope>NUCLEOTIDE SEQUENCE [LARGE SCALE GENOMIC DNA]</scope>
    <source>
        <strain evidence="2 3">RL17-350-BIC-E</strain>
    </source>
</reference>